<dbReference type="Proteomes" id="UP000827092">
    <property type="component" value="Unassembled WGS sequence"/>
</dbReference>
<reference evidence="2 3" key="1">
    <citation type="journal article" date="2022" name="Nat. Ecol. Evol.">
        <title>A masculinizing supergene underlies an exaggerated male reproductive morph in a spider.</title>
        <authorList>
            <person name="Hendrickx F."/>
            <person name="De Corte Z."/>
            <person name="Sonet G."/>
            <person name="Van Belleghem S.M."/>
            <person name="Kostlbacher S."/>
            <person name="Vangestel C."/>
        </authorList>
    </citation>
    <scope>NUCLEOTIDE SEQUENCE [LARGE SCALE GENOMIC DNA]</scope>
    <source>
        <strain evidence="2">W744_W776</strain>
    </source>
</reference>
<dbReference type="Gene3D" id="3.50.50.60">
    <property type="entry name" value="FAD/NAD(P)-binding domain"/>
    <property type="match status" value="1"/>
</dbReference>
<evidence type="ECO:0000313" key="3">
    <source>
        <dbReference type="Proteomes" id="UP000827092"/>
    </source>
</evidence>
<accession>A0AAV6V559</accession>
<keyword evidence="3" id="KW-1185">Reference proteome</keyword>
<dbReference type="InterPro" id="IPR036188">
    <property type="entry name" value="FAD/NAD-bd_sf"/>
</dbReference>
<protein>
    <recommendedName>
        <fullName evidence="4">Glucose-methanol-choline oxidoreductase N-terminal domain-containing protein</fullName>
    </recommendedName>
</protein>
<dbReference type="Gene3D" id="3.30.560.10">
    <property type="entry name" value="Glucose Oxidase, domain 3"/>
    <property type="match status" value="2"/>
</dbReference>
<organism evidence="2 3">
    <name type="scientific">Oedothorax gibbosus</name>
    <dbReference type="NCBI Taxonomy" id="931172"/>
    <lineage>
        <taxon>Eukaryota</taxon>
        <taxon>Metazoa</taxon>
        <taxon>Ecdysozoa</taxon>
        <taxon>Arthropoda</taxon>
        <taxon>Chelicerata</taxon>
        <taxon>Arachnida</taxon>
        <taxon>Araneae</taxon>
        <taxon>Araneomorphae</taxon>
        <taxon>Entelegynae</taxon>
        <taxon>Araneoidea</taxon>
        <taxon>Linyphiidae</taxon>
        <taxon>Erigoninae</taxon>
        <taxon>Oedothorax</taxon>
    </lineage>
</organism>
<evidence type="ECO:0000313" key="2">
    <source>
        <dbReference type="EMBL" id="KAG8190856.1"/>
    </source>
</evidence>
<name>A0AAV6V559_9ARAC</name>
<gene>
    <name evidence="2" type="ORF">JTE90_010282</name>
</gene>
<evidence type="ECO:0000256" key="1">
    <source>
        <dbReference type="ARBA" id="ARBA00010790"/>
    </source>
</evidence>
<dbReference type="GO" id="GO:0050660">
    <property type="term" value="F:flavin adenine dinucleotide binding"/>
    <property type="evidence" value="ECO:0007669"/>
    <property type="project" value="InterPro"/>
</dbReference>
<dbReference type="EMBL" id="JAFNEN010000172">
    <property type="protein sequence ID" value="KAG8190856.1"/>
    <property type="molecule type" value="Genomic_DNA"/>
</dbReference>
<dbReference type="InterPro" id="IPR012132">
    <property type="entry name" value="GMC_OxRdtase"/>
</dbReference>
<sequence length="140" mass="15907">MLSGIGPKEHLESLYIPVEQDLPVGNNLQDHVAVPIPFQNRTGVLTSNEATYLLAFLNGQIRPEIDFPDFELYFVEVPPIFARRQFGIKPEVYRQVYGPYDNSTMFMCFASPIHPRSRGTVRLQSANPYDPPLIDPQLLC</sequence>
<dbReference type="SUPFAM" id="SSF54373">
    <property type="entry name" value="FAD-linked reductases, C-terminal domain"/>
    <property type="match status" value="1"/>
</dbReference>
<proteinExistence type="inferred from homology"/>
<evidence type="ECO:0008006" key="4">
    <source>
        <dbReference type="Google" id="ProtNLM"/>
    </source>
</evidence>
<dbReference type="GO" id="GO:0016491">
    <property type="term" value="F:oxidoreductase activity"/>
    <property type="evidence" value="ECO:0007669"/>
    <property type="project" value="TreeGrafter"/>
</dbReference>
<dbReference type="PANTHER" id="PTHR11552:SF147">
    <property type="entry name" value="CHOLINE DEHYDROGENASE, MITOCHONDRIAL"/>
    <property type="match status" value="1"/>
</dbReference>
<comment type="similarity">
    <text evidence="1">Belongs to the GMC oxidoreductase family.</text>
</comment>
<dbReference type="PANTHER" id="PTHR11552">
    <property type="entry name" value="GLUCOSE-METHANOL-CHOLINE GMC OXIDOREDUCTASE"/>
    <property type="match status" value="1"/>
</dbReference>
<dbReference type="AlphaFoldDB" id="A0AAV6V559"/>
<comment type="caution">
    <text evidence="2">The sequence shown here is derived from an EMBL/GenBank/DDBJ whole genome shotgun (WGS) entry which is preliminary data.</text>
</comment>